<dbReference type="SUPFAM" id="SSF51182">
    <property type="entry name" value="RmlC-like cupins"/>
    <property type="match status" value="1"/>
</dbReference>
<evidence type="ECO:0000259" key="1">
    <source>
        <dbReference type="Pfam" id="PF07883"/>
    </source>
</evidence>
<dbReference type="InterPro" id="IPR011051">
    <property type="entry name" value="RmlC_Cupin_sf"/>
</dbReference>
<dbReference type="OrthoDB" id="211197at2157"/>
<dbReference type="STRING" id="699431.SY89_00213"/>
<dbReference type="AlphaFoldDB" id="A0A0P7H7U7"/>
<name>A0A0P7H7U7_9EURY</name>
<proteinExistence type="predicted"/>
<dbReference type="Pfam" id="PF07883">
    <property type="entry name" value="Cupin_2"/>
    <property type="match status" value="1"/>
</dbReference>
<keyword evidence="3" id="KW-1185">Reference proteome</keyword>
<dbReference type="InterPro" id="IPR014710">
    <property type="entry name" value="RmlC-like_jellyroll"/>
</dbReference>
<comment type="caution">
    <text evidence="2">The sequence shown here is derived from an EMBL/GenBank/DDBJ whole genome shotgun (WGS) entry which is preliminary data.</text>
</comment>
<dbReference type="RefSeq" id="WP_054582785.1">
    <property type="nucleotide sequence ID" value="NZ_LGUC01000001.1"/>
</dbReference>
<feature type="domain" description="Cupin type-2" evidence="1">
    <location>
        <begin position="32"/>
        <end position="95"/>
    </location>
</feature>
<dbReference type="InterPro" id="IPR013096">
    <property type="entry name" value="Cupin_2"/>
</dbReference>
<dbReference type="Proteomes" id="UP000050535">
    <property type="component" value="Unassembled WGS sequence"/>
</dbReference>
<gene>
    <name evidence="2" type="ORF">SY89_00213</name>
</gene>
<dbReference type="EMBL" id="LGUC01000001">
    <property type="protein sequence ID" value="KPN29500.1"/>
    <property type="molecule type" value="Genomic_DNA"/>
</dbReference>
<evidence type="ECO:0000313" key="2">
    <source>
        <dbReference type="EMBL" id="KPN29500.1"/>
    </source>
</evidence>
<protein>
    <submittedName>
        <fullName evidence="2">Cupin domain protein</fullName>
    </submittedName>
</protein>
<organism evidence="2 3">
    <name type="scientific">Halolamina pelagica</name>
    <dbReference type="NCBI Taxonomy" id="699431"/>
    <lineage>
        <taxon>Archaea</taxon>
        <taxon>Methanobacteriati</taxon>
        <taxon>Methanobacteriota</taxon>
        <taxon>Stenosarchaea group</taxon>
        <taxon>Halobacteria</taxon>
        <taxon>Halobacteriales</taxon>
        <taxon>Haloferacaceae</taxon>
    </lineage>
</organism>
<reference evidence="3" key="1">
    <citation type="submission" date="2013-11" db="EMBL/GenBank/DDBJ databases">
        <authorList>
            <person name="Hoang H.T."/>
            <person name="Killian M.L."/>
            <person name="Madson D.M."/>
            <person name="Arruda P.H.E."/>
            <person name="Sun D."/>
            <person name="Schwartz K.J."/>
            <person name="Yoon K."/>
        </authorList>
    </citation>
    <scope>NUCLEOTIDE SEQUENCE [LARGE SCALE GENOMIC DNA]</scope>
    <source>
        <strain evidence="3">CDK2</strain>
    </source>
</reference>
<dbReference type="Gene3D" id="2.60.120.10">
    <property type="entry name" value="Jelly Rolls"/>
    <property type="match status" value="1"/>
</dbReference>
<sequence length="102" mass="10745">MDELPDVTPDPGTIETRELVVDDDALVKAFFLGPGAELDSHDHPESLNVFHVLAGTVTVIQAGEEESIAAPGVVHHERGVAHGARNDTDDVAVFTATLAPLP</sequence>
<evidence type="ECO:0000313" key="3">
    <source>
        <dbReference type="Proteomes" id="UP000050535"/>
    </source>
</evidence>
<accession>A0A0P7H7U7</accession>